<feature type="region of interest" description="Disordered" evidence="1">
    <location>
        <begin position="25"/>
        <end position="55"/>
    </location>
</feature>
<proteinExistence type="predicted"/>
<dbReference type="AlphaFoldDB" id="A0A9P1IQW2"/>
<protein>
    <recommendedName>
        <fullName evidence="3">C-type lectin domain-containing protein</fullName>
    </recommendedName>
</protein>
<dbReference type="EMBL" id="CANHGI010000005">
    <property type="protein sequence ID" value="CAI5450380.1"/>
    <property type="molecule type" value="Genomic_DNA"/>
</dbReference>
<dbReference type="Gene3D" id="3.10.100.10">
    <property type="entry name" value="Mannose-Binding Protein A, subunit A"/>
    <property type="match status" value="1"/>
</dbReference>
<evidence type="ECO:0000256" key="1">
    <source>
        <dbReference type="SAM" id="MobiDB-lite"/>
    </source>
</evidence>
<reference evidence="4" key="1">
    <citation type="submission" date="2022-11" db="EMBL/GenBank/DDBJ databases">
        <authorList>
            <person name="Kikuchi T."/>
        </authorList>
    </citation>
    <scope>NUCLEOTIDE SEQUENCE</scope>
    <source>
        <strain evidence="4">PS1010</strain>
    </source>
</reference>
<dbReference type="Proteomes" id="UP001152747">
    <property type="component" value="Unassembled WGS sequence"/>
</dbReference>
<keyword evidence="5" id="KW-1185">Reference proteome</keyword>
<name>A0A9P1IQW2_9PELO</name>
<sequence>MKIFPLILVLIFLFLKIEARKEDRDDDCSASEERPREHHKKHHKKKRTTTTTTTTKRVPSCLKGWTGFTRSGRTWCIRVIAGVENQAGAETQCNLLGAKLTGIANAQESQFLLAQSLPILQSLGKTVGSIWIGLVRRPECRGYLKSLFAPCIRGAGFMWTDGVVTDTSTITWRATTPDNIGWTQNCARLHVGSRAYQLHFVNPGDMDDMDCTIPASKTLDIERTQGFACGMWAD</sequence>
<evidence type="ECO:0000256" key="2">
    <source>
        <dbReference type="SAM" id="SignalP"/>
    </source>
</evidence>
<dbReference type="InterPro" id="IPR016186">
    <property type="entry name" value="C-type_lectin-like/link_sf"/>
</dbReference>
<evidence type="ECO:0000259" key="3">
    <source>
        <dbReference type="PROSITE" id="PS50041"/>
    </source>
</evidence>
<dbReference type="PROSITE" id="PS50041">
    <property type="entry name" value="C_TYPE_LECTIN_2"/>
    <property type="match status" value="1"/>
</dbReference>
<dbReference type="SMART" id="SM00034">
    <property type="entry name" value="CLECT"/>
    <property type="match status" value="1"/>
</dbReference>
<comment type="caution">
    <text evidence="4">The sequence shown here is derived from an EMBL/GenBank/DDBJ whole genome shotgun (WGS) entry which is preliminary data.</text>
</comment>
<keyword evidence="2" id="KW-0732">Signal</keyword>
<evidence type="ECO:0000313" key="5">
    <source>
        <dbReference type="Proteomes" id="UP001152747"/>
    </source>
</evidence>
<organism evidence="4 5">
    <name type="scientific">Caenorhabditis angaria</name>
    <dbReference type="NCBI Taxonomy" id="860376"/>
    <lineage>
        <taxon>Eukaryota</taxon>
        <taxon>Metazoa</taxon>
        <taxon>Ecdysozoa</taxon>
        <taxon>Nematoda</taxon>
        <taxon>Chromadorea</taxon>
        <taxon>Rhabditida</taxon>
        <taxon>Rhabditina</taxon>
        <taxon>Rhabditomorpha</taxon>
        <taxon>Rhabditoidea</taxon>
        <taxon>Rhabditidae</taxon>
        <taxon>Peloderinae</taxon>
        <taxon>Caenorhabditis</taxon>
    </lineage>
</organism>
<dbReference type="InterPro" id="IPR016187">
    <property type="entry name" value="CTDL_fold"/>
</dbReference>
<dbReference type="InterPro" id="IPR001304">
    <property type="entry name" value="C-type_lectin-like"/>
</dbReference>
<accession>A0A9P1IQW2</accession>
<gene>
    <name evidence="4" type="ORF">CAMP_LOCUS13017</name>
</gene>
<feature type="domain" description="C-type lectin" evidence="3">
    <location>
        <begin position="72"/>
        <end position="211"/>
    </location>
</feature>
<evidence type="ECO:0000313" key="4">
    <source>
        <dbReference type="EMBL" id="CAI5450380.1"/>
    </source>
</evidence>
<dbReference type="PANTHER" id="PTHR23124">
    <property type="entry name" value="C-TYPE LECTIN DOMAIN-CONTAINING PROTEIN-RELATED-RELATED"/>
    <property type="match status" value="1"/>
</dbReference>
<feature type="signal peptide" evidence="2">
    <location>
        <begin position="1"/>
        <end position="19"/>
    </location>
</feature>
<feature type="chain" id="PRO_5040136216" description="C-type lectin domain-containing protein" evidence="2">
    <location>
        <begin position="20"/>
        <end position="234"/>
    </location>
</feature>
<dbReference type="CDD" id="cd00037">
    <property type="entry name" value="CLECT"/>
    <property type="match status" value="1"/>
</dbReference>
<dbReference type="SUPFAM" id="SSF56436">
    <property type="entry name" value="C-type lectin-like"/>
    <property type="match status" value="1"/>
</dbReference>
<feature type="compositionally biased region" description="Basic residues" evidence="1">
    <location>
        <begin position="37"/>
        <end position="48"/>
    </location>
</feature>